<evidence type="ECO:0000256" key="1">
    <source>
        <dbReference type="SAM" id="MobiDB-lite"/>
    </source>
</evidence>
<dbReference type="EMBL" id="CP017101">
    <property type="protein sequence ID" value="APO69289.1"/>
    <property type="molecule type" value="Genomic_DNA"/>
</dbReference>
<dbReference type="Proteomes" id="UP000184749">
    <property type="component" value="Chromosome"/>
</dbReference>
<evidence type="ECO:0000313" key="2">
    <source>
        <dbReference type="EMBL" id="APO69289.1"/>
    </source>
</evidence>
<accession>A0A1L5NN93</accession>
<dbReference type="AlphaFoldDB" id="A0A1L5NN93"/>
<evidence type="ECO:0000313" key="3">
    <source>
        <dbReference type="Proteomes" id="UP000184749"/>
    </source>
</evidence>
<sequence>MILVCFPGPINVMQDAKFLSLTSPGANGLFQHLAGQGGIVRYAPIWAGAARFAPDITADEQRLVSAITGNSPGERPEQKSKGRVFVAPPV</sequence>
<proteinExistence type="predicted"/>
<feature type="region of interest" description="Disordered" evidence="1">
    <location>
        <begin position="68"/>
        <end position="90"/>
    </location>
</feature>
<gene>
    <name evidence="2" type="ORF">IE4872_CH03698</name>
</gene>
<reference evidence="2 3" key="1">
    <citation type="submission" date="2016-09" db="EMBL/GenBank/DDBJ databases">
        <title>The complete genome sequences of Rhizobium gallicum, symbiovars gallicum and phaseoli, symbionts associated to common bean (Phaseolus vulgaris).</title>
        <authorList>
            <person name="Bustos P."/>
            <person name="Santamaria R.I."/>
            <person name="Perez-Carrascal O.M."/>
            <person name="Juarez S."/>
            <person name="Lozano L."/>
            <person name="Martinez-Flores I."/>
            <person name="Martinez-Romero E."/>
            <person name="Cevallos M."/>
            <person name="Romero D."/>
            <person name="Davila G."/>
            <person name="Gonzalez V."/>
        </authorList>
    </citation>
    <scope>NUCLEOTIDE SEQUENCE [LARGE SCALE GENOMIC DNA]</scope>
    <source>
        <strain evidence="2 3">IE4872</strain>
    </source>
</reference>
<organism evidence="2 3">
    <name type="scientific">Rhizobium gallicum</name>
    <dbReference type="NCBI Taxonomy" id="56730"/>
    <lineage>
        <taxon>Bacteria</taxon>
        <taxon>Pseudomonadati</taxon>
        <taxon>Pseudomonadota</taxon>
        <taxon>Alphaproteobacteria</taxon>
        <taxon>Hyphomicrobiales</taxon>
        <taxon>Rhizobiaceae</taxon>
        <taxon>Rhizobium/Agrobacterium group</taxon>
        <taxon>Rhizobium</taxon>
    </lineage>
</organism>
<dbReference type="STRING" id="56730.IE4872_CH03698"/>
<name>A0A1L5NN93_9HYPH</name>
<protein>
    <submittedName>
        <fullName evidence="2">Uncharacterized protein</fullName>
    </submittedName>
</protein>